<dbReference type="EMBL" id="JBBNAG010000007">
    <property type="protein sequence ID" value="KAK9119864.1"/>
    <property type="molecule type" value="Genomic_DNA"/>
</dbReference>
<proteinExistence type="predicted"/>
<accession>A0AAP0IQE6</accession>
<dbReference type="AlphaFoldDB" id="A0AAP0IQE6"/>
<name>A0AAP0IQE6_9MAGN</name>
<organism evidence="1 2">
    <name type="scientific">Stephania cephalantha</name>
    <dbReference type="NCBI Taxonomy" id="152367"/>
    <lineage>
        <taxon>Eukaryota</taxon>
        <taxon>Viridiplantae</taxon>
        <taxon>Streptophyta</taxon>
        <taxon>Embryophyta</taxon>
        <taxon>Tracheophyta</taxon>
        <taxon>Spermatophyta</taxon>
        <taxon>Magnoliopsida</taxon>
        <taxon>Ranunculales</taxon>
        <taxon>Menispermaceae</taxon>
        <taxon>Menispermoideae</taxon>
        <taxon>Cissampelideae</taxon>
        <taxon>Stephania</taxon>
    </lineage>
</organism>
<evidence type="ECO:0008006" key="3">
    <source>
        <dbReference type="Google" id="ProtNLM"/>
    </source>
</evidence>
<sequence length="368" mass="39602">MGQILGCVQVSESELGIEERFGKYKGTLDAGCHCLPWCCGSYMAGKLSNQVKQLEFHCETKSKDDVFLTLAISVEYLELETDSLESQATPTVAAQAQATLVQNVGNTQIALLDAIKNAAVSAQIRQNNPEDKEAAQNAVAAAQAAENAYIAAVDAETALARAGNAQGIQNVAAQNDNAAARPMKVRAFDAFYGVSNIRKHIEMHVLKAVSSQVHQTTLDEIFTGKDKMEVQIRNSLIKATMKKCVIVNIAITGIELDVHVKRAMNEQIAATRLRNGAEHKGEAEKIIKMKRAEALDAKIIAFTKSIPNDQANAKNVVDMALVSDYIDALKEMGASKSFSLTNLQRLGTARAVADQIKNGLGLGEASSQ</sequence>
<dbReference type="InterPro" id="IPR036013">
    <property type="entry name" value="Band_7/SPFH_dom_sf"/>
</dbReference>
<dbReference type="SUPFAM" id="SSF117892">
    <property type="entry name" value="Band 7/SPFH domain"/>
    <property type="match status" value="1"/>
</dbReference>
<dbReference type="Proteomes" id="UP001419268">
    <property type="component" value="Unassembled WGS sequence"/>
</dbReference>
<reference evidence="1 2" key="1">
    <citation type="submission" date="2024-01" db="EMBL/GenBank/DDBJ databases">
        <title>Genome assemblies of Stephania.</title>
        <authorList>
            <person name="Yang L."/>
        </authorList>
    </citation>
    <scope>NUCLEOTIDE SEQUENCE [LARGE SCALE GENOMIC DNA]</scope>
    <source>
        <strain evidence="1">JXDWG</strain>
        <tissue evidence="1">Leaf</tissue>
    </source>
</reference>
<dbReference type="PANTHER" id="PTHR43327:SF10">
    <property type="entry name" value="STOMATIN-LIKE PROTEIN 2, MITOCHONDRIAL"/>
    <property type="match status" value="1"/>
</dbReference>
<evidence type="ECO:0000313" key="1">
    <source>
        <dbReference type="EMBL" id="KAK9119864.1"/>
    </source>
</evidence>
<dbReference type="PANTHER" id="PTHR43327">
    <property type="entry name" value="STOMATIN-LIKE PROTEIN 2, MITOCHONDRIAL"/>
    <property type="match status" value="1"/>
</dbReference>
<gene>
    <name evidence="1" type="ORF">Scep_017957</name>
</gene>
<evidence type="ECO:0000313" key="2">
    <source>
        <dbReference type="Proteomes" id="UP001419268"/>
    </source>
</evidence>
<keyword evidence="2" id="KW-1185">Reference proteome</keyword>
<comment type="caution">
    <text evidence="1">The sequence shown here is derived from an EMBL/GenBank/DDBJ whole genome shotgun (WGS) entry which is preliminary data.</text>
</comment>
<protein>
    <recommendedName>
        <fullName evidence="3">Band 7 domain-containing protein</fullName>
    </recommendedName>
</protein>
<dbReference type="InterPro" id="IPR050710">
    <property type="entry name" value="Band7/mec-2_domain"/>
</dbReference>